<dbReference type="PANTHER" id="PTHR47163">
    <property type="entry name" value="DDE_TNP_IS1595 DOMAIN-CONTAINING PROTEIN"/>
    <property type="match status" value="1"/>
</dbReference>
<dbReference type="SMART" id="SM01126">
    <property type="entry name" value="DDE_Tnp_IS1595"/>
    <property type="match status" value="1"/>
</dbReference>
<gene>
    <name evidence="2" type="ORF">P5673_011433</name>
</gene>
<sequence>MNEKGTQVAIGSKRVKKTNIGTQTPSVAEKCDKESQCGLCQGSYGRDRFHQRWRYHDLMLKLQDKENVIKWLMTERLLAKDLMCSVCEDQMKLVRCNDRSDEFKWDCRRQINNKRHKVENSIRSGSWFAKSNMTLEEILQFTYRWCQDLDQAQIRHELGLNTNTGYHRGHHVEGQWVFGGIENDSRKCFLIAVEKRDEATLLPIIEKWIEPGTVIISDCWKAYCNLEKYGYRHFTVNHSKEFVNAAGQSTNKMEGHWRQAKAKLPPFGVRNHHFSSYLAEFMWRYMNREEDLFQKFLEAAKKIYSV</sequence>
<dbReference type="InterPro" id="IPR053164">
    <property type="entry name" value="IS1016-like_transposase"/>
</dbReference>
<name>A0AAD9QP50_ACRCE</name>
<dbReference type="Proteomes" id="UP001249851">
    <property type="component" value="Unassembled WGS sequence"/>
</dbReference>
<evidence type="ECO:0000313" key="3">
    <source>
        <dbReference type="Proteomes" id="UP001249851"/>
    </source>
</evidence>
<comment type="caution">
    <text evidence="2">The sequence shown here is derived from an EMBL/GenBank/DDBJ whole genome shotgun (WGS) entry which is preliminary data.</text>
</comment>
<dbReference type="PANTHER" id="PTHR47163:SF2">
    <property type="entry name" value="SI:DKEY-17M8.2"/>
    <property type="match status" value="1"/>
</dbReference>
<evidence type="ECO:0000313" key="2">
    <source>
        <dbReference type="EMBL" id="KAK2564750.1"/>
    </source>
</evidence>
<reference evidence="2" key="2">
    <citation type="journal article" date="2023" name="Science">
        <title>Genomic signatures of disease resistance in endangered staghorn corals.</title>
        <authorList>
            <person name="Vollmer S.V."/>
            <person name="Selwyn J.D."/>
            <person name="Despard B.A."/>
            <person name="Roesel C.L."/>
        </authorList>
    </citation>
    <scope>NUCLEOTIDE SEQUENCE</scope>
    <source>
        <strain evidence="2">K2</strain>
    </source>
</reference>
<evidence type="ECO:0000259" key="1">
    <source>
        <dbReference type="SMART" id="SM01126"/>
    </source>
</evidence>
<proteinExistence type="predicted"/>
<dbReference type="EMBL" id="JARQWQ010000021">
    <property type="protein sequence ID" value="KAK2564750.1"/>
    <property type="molecule type" value="Genomic_DNA"/>
</dbReference>
<dbReference type="InterPro" id="IPR024445">
    <property type="entry name" value="Tnp_ISXO2-like"/>
</dbReference>
<accession>A0AAD9QP50</accession>
<reference evidence="2" key="1">
    <citation type="journal article" date="2023" name="G3 (Bethesda)">
        <title>Whole genome assembly and annotation of the endangered Caribbean coral Acropora cervicornis.</title>
        <authorList>
            <person name="Selwyn J.D."/>
            <person name="Vollmer S.V."/>
        </authorList>
    </citation>
    <scope>NUCLEOTIDE SEQUENCE</scope>
    <source>
        <strain evidence="2">K2</strain>
    </source>
</reference>
<feature type="domain" description="ISXO2-like transposase" evidence="1">
    <location>
        <begin position="157"/>
        <end position="286"/>
    </location>
</feature>
<dbReference type="Pfam" id="PF12762">
    <property type="entry name" value="DDE_Tnp_IS1595"/>
    <property type="match status" value="1"/>
</dbReference>
<keyword evidence="3" id="KW-1185">Reference proteome</keyword>
<dbReference type="AlphaFoldDB" id="A0AAD9QP50"/>
<protein>
    <submittedName>
        <fullName evidence="2">Transposase-like protein</fullName>
    </submittedName>
</protein>
<organism evidence="2 3">
    <name type="scientific">Acropora cervicornis</name>
    <name type="common">Staghorn coral</name>
    <dbReference type="NCBI Taxonomy" id="6130"/>
    <lineage>
        <taxon>Eukaryota</taxon>
        <taxon>Metazoa</taxon>
        <taxon>Cnidaria</taxon>
        <taxon>Anthozoa</taxon>
        <taxon>Hexacorallia</taxon>
        <taxon>Scleractinia</taxon>
        <taxon>Astrocoeniina</taxon>
        <taxon>Acroporidae</taxon>
        <taxon>Acropora</taxon>
    </lineage>
</organism>